<dbReference type="Pfam" id="PF22599">
    <property type="entry name" value="SecDF_P1_head"/>
    <property type="match status" value="1"/>
</dbReference>
<proteinExistence type="predicted"/>
<keyword evidence="6" id="KW-0472">Membrane</keyword>
<dbReference type="RefSeq" id="WP_145167391.1">
    <property type="nucleotide sequence ID" value="NZ_CP036525.1"/>
</dbReference>
<feature type="transmembrane region" description="Helical" evidence="6">
    <location>
        <begin position="406"/>
        <end position="428"/>
    </location>
</feature>
<dbReference type="Gene3D" id="1.10.510.10">
    <property type="entry name" value="Transferase(Phosphotransferase) domain 1"/>
    <property type="match status" value="1"/>
</dbReference>
<dbReference type="KEGG" id="rlc:K227x_00310"/>
<dbReference type="SUPFAM" id="SSF56112">
    <property type="entry name" value="Protein kinase-like (PK-like)"/>
    <property type="match status" value="1"/>
</dbReference>
<keyword evidence="9" id="KW-1185">Reference proteome</keyword>
<dbReference type="CDD" id="cd14014">
    <property type="entry name" value="STKc_PknB_like"/>
    <property type="match status" value="1"/>
</dbReference>
<evidence type="ECO:0000256" key="2">
    <source>
        <dbReference type="ARBA" id="ARBA00022741"/>
    </source>
</evidence>
<dbReference type="Gene3D" id="3.30.200.20">
    <property type="entry name" value="Phosphorylase Kinase, domain 1"/>
    <property type="match status" value="1"/>
</dbReference>
<dbReference type="PROSITE" id="PS00108">
    <property type="entry name" value="PROTEIN_KINASE_ST"/>
    <property type="match status" value="1"/>
</dbReference>
<organism evidence="8 9">
    <name type="scientific">Rubripirellula lacrimiformis</name>
    <dbReference type="NCBI Taxonomy" id="1930273"/>
    <lineage>
        <taxon>Bacteria</taxon>
        <taxon>Pseudomonadati</taxon>
        <taxon>Planctomycetota</taxon>
        <taxon>Planctomycetia</taxon>
        <taxon>Pirellulales</taxon>
        <taxon>Pirellulaceae</taxon>
        <taxon>Rubripirellula</taxon>
    </lineage>
</organism>
<feature type="domain" description="Protein kinase" evidence="7">
    <location>
        <begin position="98"/>
        <end position="365"/>
    </location>
</feature>
<dbReference type="InterPro" id="IPR008271">
    <property type="entry name" value="Ser/Thr_kinase_AS"/>
</dbReference>
<dbReference type="Gene3D" id="3.30.1360.200">
    <property type="match status" value="1"/>
</dbReference>
<dbReference type="InterPro" id="IPR011009">
    <property type="entry name" value="Kinase-like_dom_sf"/>
</dbReference>
<dbReference type="PROSITE" id="PS00107">
    <property type="entry name" value="PROTEIN_KINASE_ATP"/>
    <property type="match status" value="1"/>
</dbReference>
<gene>
    <name evidence="8" type="primary">pknF_1</name>
    <name evidence="8" type="ORF">K227x_00310</name>
</gene>
<dbReference type="Proteomes" id="UP000318538">
    <property type="component" value="Chromosome"/>
</dbReference>
<keyword evidence="4 5" id="KW-0067">ATP-binding</keyword>
<dbReference type="OrthoDB" id="6111975at2"/>
<keyword evidence="2 5" id="KW-0547">Nucleotide-binding</keyword>
<dbReference type="PROSITE" id="PS50011">
    <property type="entry name" value="PROTEIN_KINASE_DOM"/>
    <property type="match status" value="1"/>
</dbReference>
<keyword evidence="6" id="KW-0812">Transmembrane</keyword>
<feature type="binding site" evidence="5">
    <location>
        <position position="127"/>
    </location>
    <ligand>
        <name>ATP</name>
        <dbReference type="ChEBI" id="CHEBI:30616"/>
    </ligand>
</feature>
<keyword evidence="3 8" id="KW-0418">Kinase</keyword>
<protein>
    <submittedName>
        <fullName evidence="8">Serine/threonine-protein kinase PknF</fullName>
        <ecNumber evidence="8">2.7.11.1</ecNumber>
    </submittedName>
</protein>
<dbReference type="PANTHER" id="PTHR43289">
    <property type="entry name" value="MITOGEN-ACTIVATED PROTEIN KINASE KINASE KINASE 20-RELATED"/>
    <property type="match status" value="1"/>
</dbReference>
<dbReference type="PANTHER" id="PTHR43289:SF6">
    <property type="entry name" value="SERINE_THREONINE-PROTEIN KINASE NEKL-3"/>
    <property type="match status" value="1"/>
</dbReference>
<dbReference type="SMART" id="SM00220">
    <property type="entry name" value="S_TKc"/>
    <property type="match status" value="1"/>
</dbReference>
<dbReference type="Pfam" id="PF07596">
    <property type="entry name" value="SBP_bac_10"/>
    <property type="match status" value="1"/>
</dbReference>
<name>A0A517N3F2_9BACT</name>
<dbReference type="GO" id="GO:0004674">
    <property type="term" value="F:protein serine/threonine kinase activity"/>
    <property type="evidence" value="ECO:0007669"/>
    <property type="project" value="UniProtKB-EC"/>
</dbReference>
<dbReference type="InterPro" id="IPR011453">
    <property type="entry name" value="DUF1559"/>
</dbReference>
<evidence type="ECO:0000259" key="7">
    <source>
        <dbReference type="PROSITE" id="PS50011"/>
    </source>
</evidence>
<accession>A0A517N3F2</accession>
<keyword evidence="6" id="KW-1133">Transmembrane helix</keyword>
<dbReference type="EMBL" id="CP036525">
    <property type="protein sequence ID" value="QDT01664.1"/>
    <property type="molecule type" value="Genomic_DNA"/>
</dbReference>
<dbReference type="InterPro" id="IPR000719">
    <property type="entry name" value="Prot_kinase_dom"/>
</dbReference>
<dbReference type="Pfam" id="PF00069">
    <property type="entry name" value="Pkinase"/>
    <property type="match status" value="1"/>
</dbReference>
<dbReference type="GO" id="GO:0005524">
    <property type="term" value="F:ATP binding"/>
    <property type="evidence" value="ECO:0007669"/>
    <property type="project" value="UniProtKB-UniRule"/>
</dbReference>
<evidence type="ECO:0000256" key="6">
    <source>
        <dbReference type="SAM" id="Phobius"/>
    </source>
</evidence>
<evidence type="ECO:0000256" key="5">
    <source>
        <dbReference type="PROSITE-ProRule" id="PRU10141"/>
    </source>
</evidence>
<sequence length="1047" mass="113957">MMTATKCPPSDRLKDFTLGRLPDHDSDELLVHLADCSKCQNELDGFDSEDDSLVDALRDGDAASPWNIEPDCQLAVDRAIHAIGSTGSLDHAATIGEYEIIRPLGRGGMGNVYLARHTKLGRQVALKVLAQHRLADARMRERFEGEMRAVGRLSHPGVVTAHDARDIDGTAVLVTEYIDGLDLGQLIARTGPIDTADACEIVRQVAVALQYTSDQGFVHRDVKPSNVMLGRGGEVKLLDLGLARLQDRSPEHAELTATGHAMGTADYIAPEQVSDSRQVDVRADIYALGCTLFKLLTGSAPFVGPEYGTVFAKMTAHVSADPPALSDQIASAPADLVKLVASMLAKDPASRPQTPDAVARALATLAGGSNLPALIGQAITLSPTDEKARTTHPAKPRTKSWWRRTVPMPFAIGAGFLGLIIGLFGGMFGGTLIRVKHPDGTVVTMEAPEGSEISIQPKPSVPPGDDPQVTGIEEHQHDKTVAVAPPVEAPENVFLMLGILATDEQAQSHMEQHGFHPTAAPAPDSRFHWVRVDDPDIAVPAGAEADGIRYGLIDTSKSIMFADGTLRREIETIQSRGTERLELRLTEEAGNRMKALTGANLRRRLAIMVNGSIRMAPIIQSQVGRDLVITGKFTQQEVQYLMDSLSSGLVNPVKPAGTPTAISNAQVAPKPNVAPDDQQRFQGVWRSSASKLFCFDGNRVYLLNSTPAFDFGKFELQGDAEKQIKLNFDHRSPFKEKALKDKAFAGTYRFLADDLVQLLMVRPSLIGSDPDNFDDHLTDPQELLLLKRLGDLPVDEQEVEKIIASAPIRKLDSGQREATLRALLHLAELKSIGLESYLILHQRDFEAASPSSDQRNLKMIGLAFHNFHSAHKQFPASVSIERVGTHGVKKDDKIYPFSWRVAILPFIEEADLFQQYRFNEPWDSESNLKLIDKMPAVYGDPSADPDLPTGHTSYQGIADGSGAMGQDTGTKIRDIRDGLSNTILVMKAESSVPWTKPADLTEIAEMKDADSITYLLAHGWVQTMKPVDVEKLQKLITKDGGEVIAAP</sequence>
<evidence type="ECO:0000313" key="9">
    <source>
        <dbReference type="Proteomes" id="UP000318538"/>
    </source>
</evidence>
<dbReference type="InterPro" id="IPR054384">
    <property type="entry name" value="SecDF_P1_head"/>
</dbReference>
<dbReference type="AlphaFoldDB" id="A0A517N3F2"/>
<keyword evidence="1 8" id="KW-0808">Transferase</keyword>
<evidence type="ECO:0000256" key="1">
    <source>
        <dbReference type="ARBA" id="ARBA00022679"/>
    </source>
</evidence>
<dbReference type="InterPro" id="IPR017441">
    <property type="entry name" value="Protein_kinase_ATP_BS"/>
</dbReference>
<evidence type="ECO:0000313" key="8">
    <source>
        <dbReference type="EMBL" id="QDT01664.1"/>
    </source>
</evidence>
<reference evidence="8 9" key="1">
    <citation type="submission" date="2019-02" db="EMBL/GenBank/DDBJ databases">
        <title>Deep-cultivation of Planctomycetes and their phenomic and genomic characterization uncovers novel biology.</title>
        <authorList>
            <person name="Wiegand S."/>
            <person name="Jogler M."/>
            <person name="Boedeker C."/>
            <person name="Pinto D."/>
            <person name="Vollmers J."/>
            <person name="Rivas-Marin E."/>
            <person name="Kohn T."/>
            <person name="Peeters S.H."/>
            <person name="Heuer A."/>
            <person name="Rast P."/>
            <person name="Oberbeckmann S."/>
            <person name="Bunk B."/>
            <person name="Jeske O."/>
            <person name="Meyerdierks A."/>
            <person name="Storesund J.E."/>
            <person name="Kallscheuer N."/>
            <person name="Luecker S."/>
            <person name="Lage O.M."/>
            <person name="Pohl T."/>
            <person name="Merkel B.J."/>
            <person name="Hornburger P."/>
            <person name="Mueller R.-W."/>
            <person name="Bruemmer F."/>
            <person name="Labrenz M."/>
            <person name="Spormann A.M."/>
            <person name="Op den Camp H."/>
            <person name="Overmann J."/>
            <person name="Amann R."/>
            <person name="Jetten M.S.M."/>
            <person name="Mascher T."/>
            <person name="Medema M.H."/>
            <person name="Devos D.P."/>
            <person name="Kaster A.-K."/>
            <person name="Ovreas L."/>
            <person name="Rohde M."/>
            <person name="Galperin M.Y."/>
            <person name="Jogler C."/>
        </authorList>
    </citation>
    <scope>NUCLEOTIDE SEQUENCE [LARGE SCALE GENOMIC DNA]</scope>
    <source>
        <strain evidence="8 9">K22_7</strain>
    </source>
</reference>
<dbReference type="EC" id="2.7.11.1" evidence="8"/>
<evidence type="ECO:0000256" key="4">
    <source>
        <dbReference type="ARBA" id="ARBA00022840"/>
    </source>
</evidence>
<evidence type="ECO:0000256" key="3">
    <source>
        <dbReference type="ARBA" id="ARBA00022777"/>
    </source>
</evidence>